<dbReference type="RefSeq" id="WP_111455862.1">
    <property type="nucleotide sequence ID" value="NZ_QFYP01000001.1"/>
</dbReference>
<dbReference type="InterPro" id="IPR036388">
    <property type="entry name" value="WH-like_DNA-bd_sf"/>
</dbReference>
<name>A0A328AVD3_9CAUL</name>
<dbReference type="PRINTS" id="PR00039">
    <property type="entry name" value="HTHLYSR"/>
</dbReference>
<evidence type="ECO:0000256" key="1">
    <source>
        <dbReference type="ARBA" id="ARBA00009437"/>
    </source>
</evidence>
<evidence type="ECO:0000313" key="7">
    <source>
        <dbReference type="Proteomes" id="UP000249842"/>
    </source>
</evidence>
<reference evidence="7" key="1">
    <citation type="submission" date="2018-05" db="EMBL/GenBank/DDBJ databases">
        <authorList>
            <person name="Li X."/>
        </authorList>
    </citation>
    <scope>NUCLEOTIDE SEQUENCE [LARGE SCALE GENOMIC DNA]</scope>
    <source>
        <strain evidence="7">HKS-05</strain>
    </source>
</reference>
<dbReference type="GO" id="GO:0003677">
    <property type="term" value="F:DNA binding"/>
    <property type="evidence" value="ECO:0007669"/>
    <property type="project" value="UniProtKB-KW"/>
</dbReference>
<organism evidence="6 7">
    <name type="scientific">Phenylobacterium hankyongense</name>
    <dbReference type="NCBI Taxonomy" id="1813876"/>
    <lineage>
        <taxon>Bacteria</taxon>
        <taxon>Pseudomonadati</taxon>
        <taxon>Pseudomonadota</taxon>
        <taxon>Alphaproteobacteria</taxon>
        <taxon>Caulobacterales</taxon>
        <taxon>Caulobacteraceae</taxon>
        <taxon>Phenylobacterium</taxon>
    </lineage>
</organism>
<dbReference type="SUPFAM" id="SSF53850">
    <property type="entry name" value="Periplasmic binding protein-like II"/>
    <property type="match status" value="1"/>
</dbReference>
<dbReference type="AlphaFoldDB" id="A0A328AVD3"/>
<evidence type="ECO:0000256" key="3">
    <source>
        <dbReference type="ARBA" id="ARBA00023125"/>
    </source>
</evidence>
<dbReference type="GO" id="GO:0003700">
    <property type="term" value="F:DNA-binding transcription factor activity"/>
    <property type="evidence" value="ECO:0007669"/>
    <property type="project" value="InterPro"/>
</dbReference>
<evidence type="ECO:0000256" key="4">
    <source>
        <dbReference type="ARBA" id="ARBA00023163"/>
    </source>
</evidence>
<comment type="caution">
    <text evidence="6">The sequence shown here is derived from an EMBL/GenBank/DDBJ whole genome shotgun (WGS) entry which is preliminary data.</text>
</comment>
<feature type="domain" description="HTH lysR-type" evidence="5">
    <location>
        <begin position="4"/>
        <end position="61"/>
    </location>
</feature>
<dbReference type="InterPro" id="IPR005119">
    <property type="entry name" value="LysR_subst-bd"/>
</dbReference>
<dbReference type="InterPro" id="IPR036390">
    <property type="entry name" value="WH_DNA-bd_sf"/>
</dbReference>
<dbReference type="PANTHER" id="PTHR30118:SF15">
    <property type="entry name" value="TRANSCRIPTIONAL REGULATORY PROTEIN"/>
    <property type="match status" value="1"/>
</dbReference>
<protein>
    <submittedName>
        <fullName evidence="6">LysR family transcriptional regulator</fullName>
    </submittedName>
</protein>
<evidence type="ECO:0000256" key="2">
    <source>
        <dbReference type="ARBA" id="ARBA00023015"/>
    </source>
</evidence>
<dbReference type="SUPFAM" id="SSF46785">
    <property type="entry name" value="Winged helix' DNA-binding domain"/>
    <property type="match status" value="1"/>
</dbReference>
<dbReference type="Gene3D" id="1.10.10.10">
    <property type="entry name" value="Winged helix-like DNA-binding domain superfamily/Winged helix DNA-binding domain"/>
    <property type="match status" value="1"/>
</dbReference>
<dbReference type="InterPro" id="IPR000847">
    <property type="entry name" value="LysR_HTH_N"/>
</dbReference>
<dbReference type="InterPro" id="IPR050389">
    <property type="entry name" value="LysR-type_TF"/>
</dbReference>
<evidence type="ECO:0000259" key="5">
    <source>
        <dbReference type="PROSITE" id="PS50931"/>
    </source>
</evidence>
<dbReference type="EMBL" id="QFYP01000001">
    <property type="protein sequence ID" value="RAK58569.1"/>
    <property type="molecule type" value="Genomic_DNA"/>
</dbReference>
<gene>
    <name evidence="6" type="ORF">DJ021_01530</name>
</gene>
<dbReference type="Pfam" id="PF00126">
    <property type="entry name" value="HTH_1"/>
    <property type="match status" value="1"/>
</dbReference>
<dbReference type="PANTHER" id="PTHR30118">
    <property type="entry name" value="HTH-TYPE TRANSCRIPTIONAL REGULATOR LEUO-RELATED"/>
    <property type="match status" value="1"/>
</dbReference>
<comment type="similarity">
    <text evidence="1">Belongs to the LysR transcriptional regulatory family.</text>
</comment>
<keyword evidence="4" id="KW-0804">Transcription</keyword>
<dbReference type="OrthoDB" id="8455878at2"/>
<sequence length="317" mass="34196">MIALDLNLLRVFDVLLEERSVTRAGARLGLTQSAVSHALNRLRYVLNDELFARGPSGMQPTPRALEMGPQVHAALNQLQQALAPSDFDPATSERRFALVAGAYACAVLAPPLVGQLATDAPRAELVVAQYTPDVLDRMDAHRVDFLVGGLVAAPERFARETIAKEGLAWVVRIDHPLAKLDTVDVEALASVRHVVISPTLPGIGEDRVERRSLVTRPSWEDAGAFEAALAAQGLTRRVGVTVPDTYSALAVTSRSDMAALIPRRLAMLSAQGGRVKLIEPPYASPTVDVSLLFLKERLAEPAIAWMRDLIRAVAAAI</sequence>
<dbReference type="PROSITE" id="PS50931">
    <property type="entry name" value="HTH_LYSR"/>
    <property type="match status" value="1"/>
</dbReference>
<keyword evidence="2" id="KW-0805">Transcription regulation</keyword>
<evidence type="ECO:0000313" key="6">
    <source>
        <dbReference type="EMBL" id="RAK58569.1"/>
    </source>
</evidence>
<accession>A0A328AVD3</accession>
<dbReference type="Gene3D" id="3.40.190.10">
    <property type="entry name" value="Periplasmic binding protein-like II"/>
    <property type="match status" value="2"/>
</dbReference>
<proteinExistence type="inferred from homology"/>
<keyword evidence="7" id="KW-1185">Reference proteome</keyword>
<dbReference type="Pfam" id="PF03466">
    <property type="entry name" value="LysR_substrate"/>
    <property type="match status" value="2"/>
</dbReference>
<keyword evidence="3" id="KW-0238">DNA-binding</keyword>
<dbReference type="Proteomes" id="UP000249842">
    <property type="component" value="Unassembled WGS sequence"/>
</dbReference>